<dbReference type="GO" id="GO:0008449">
    <property type="term" value="F:N-acetylglucosamine-6-sulfatase activity"/>
    <property type="evidence" value="ECO:0007669"/>
    <property type="project" value="InterPro"/>
</dbReference>
<dbReference type="InterPro" id="IPR024607">
    <property type="entry name" value="Sulfatase_CS"/>
</dbReference>
<keyword evidence="3" id="KW-0378">Hydrolase</keyword>
<evidence type="ECO:0000256" key="1">
    <source>
        <dbReference type="ARBA" id="ARBA00008779"/>
    </source>
</evidence>
<keyword evidence="8" id="KW-1185">Reference proteome</keyword>
<dbReference type="RefSeq" id="XP_009039022.1">
    <property type="nucleotide sequence ID" value="XM_009040774.1"/>
</dbReference>
<comment type="similarity">
    <text evidence="1">Belongs to the sulfatase family.</text>
</comment>
<dbReference type="EMBL" id="GL833135">
    <property type="protein sequence ID" value="EGB06451.1"/>
    <property type="molecule type" value="Genomic_DNA"/>
</dbReference>
<keyword evidence="4" id="KW-0325">Glycoprotein</keyword>
<sequence length="515" mass="56697">MGSLEIMPQTQKLLVDEGALLTNAFVNTPICCPSRTEFLTGRMYHNLGTPGGACMHVDTSFVERADAGLFGLLSAAGYDVGIFGKVTNDQPDILRRIAAARSAAYVDSPSQYNDYDGLKYFRYEAGSEPYEELLNETAPVFDRQPDAALARRAHTGPFFAYVGPHAPHFPATPAPWYAHAFDDVGIPETPNYNCSHEDKVQHVRQTPPIDDRVKCWQSQHFRDRWASLLSVDDLVFSLYHKLEAMGVLDDTYIVYTSDHGYKFGQWRQTTSKTHPYETDVRIPFIVRGPGIAPGSTLPDLVGNVDLLPTVLDLAGLAIPEDVDGSSFASRLLGGDGPAGRGAFIVEYMSVGTYYFDHTSIWSSDARCGPIPRGPDGANTTECVESEGVGDRAAKGCEIPNFKGSYLGRFPLVGDGDCYIVDSTHSNSWRMLRVLTEDEDLAYVEYDNSWTWNATELQFYELYDLGDDPYQQRNAYGAATPARRAALHGALAELFACRGAGCAAAAVWPRWAELTT</sequence>
<dbReference type="OrthoDB" id="39084at2759"/>
<protein>
    <recommendedName>
        <fullName evidence="6">Sulfatase N-terminal domain-containing protein</fullName>
    </recommendedName>
</protein>
<comment type="PTM">
    <text evidence="5">The conversion to 3-oxoalanine (also known as C-formylglycine, FGly), of a serine or cysteine residue in prokaryotes and of a cysteine residue in eukaryotes, is critical for catalytic activity.</text>
</comment>
<dbReference type="KEGG" id="aaf:AURANDRAFT_65638"/>
<name>F0YEL7_AURAN</name>
<dbReference type="GO" id="GO:0005539">
    <property type="term" value="F:glycosaminoglycan binding"/>
    <property type="evidence" value="ECO:0007669"/>
    <property type="project" value="TreeGrafter"/>
</dbReference>
<evidence type="ECO:0000313" key="7">
    <source>
        <dbReference type="EMBL" id="EGB06451.1"/>
    </source>
</evidence>
<evidence type="ECO:0000256" key="5">
    <source>
        <dbReference type="PIRSR" id="PIRSR036666-50"/>
    </source>
</evidence>
<dbReference type="OMA" id="NSWRMLR"/>
<dbReference type="Proteomes" id="UP000002729">
    <property type="component" value="Unassembled WGS sequence"/>
</dbReference>
<accession>F0YEL7</accession>
<dbReference type="InterPro" id="IPR012251">
    <property type="entry name" value="GlcNAc_6-SO4ase"/>
</dbReference>
<dbReference type="PIRSF" id="PIRSF036666">
    <property type="entry name" value="G6S"/>
    <property type="match status" value="1"/>
</dbReference>
<evidence type="ECO:0000313" key="8">
    <source>
        <dbReference type="Proteomes" id="UP000002729"/>
    </source>
</evidence>
<evidence type="ECO:0000256" key="4">
    <source>
        <dbReference type="ARBA" id="ARBA00023180"/>
    </source>
</evidence>
<dbReference type="GeneID" id="20225437"/>
<keyword evidence="2" id="KW-0732">Signal</keyword>
<dbReference type="PROSITE" id="PS00523">
    <property type="entry name" value="SULFATASE_1"/>
    <property type="match status" value="1"/>
</dbReference>
<evidence type="ECO:0000256" key="2">
    <source>
        <dbReference type="ARBA" id="ARBA00022729"/>
    </source>
</evidence>
<dbReference type="Pfam" id="PF00884">
    <property type="entry name" value="Sulfatase"/>
    <property type="match status" value="1"/>
</dbReference>
<feature type="domain" description="Sulfatase N-terminal" evidence="6">
    <location>
        <begin position="5"/>
        <end position="315"/>
    </location>
</feature>
<evidence type="ECO:0000256" key="3">
    <source>
        <dbReference type="ARBA" id="ARBA00022801"/>
    </source>
</evidence>
<dbReference type="InterPro" id="IPR000917">
    <property type="entry name" value="Sulfatase_N"/>
</dbReference>
<gene>
    <name evidence="7" type="ORF">AURANDRAFT_65638</name>
</gene>
<dbReference type="Gene3D" id="3.40.720.10">
    <property type="entry name" value="Alkaline Phosphatase, subunit A"/>
    <property type="match status" value="1"/>
</dbReference>
<organism evidence="8">
    <name type="scientific">Aureococcus anophagefferens</name>
    <name type="common">Harmful bloom alga</name>
    <dbReference type="NCBI Taxonomy" id="44056"/>
    <lineage>
        <taxon>Eukaryota</taxon>
        <taxon>Sar</taxon>
        <taxon>Stramenopiles</taxon>
        <taxon>Ochrophyta</taxon>
        <taxon>Pelagophyceae</taxon>
        <taxon>Pelagomonadales</taxon>
        <taxon>Pelagomonadaceae</taxon>
        <taxon>Aureococcus</taxon>
    </lineage>
</organism>
<reference evidence="7 8" key="1">
    <citation type="journal article" date="2011" name="Proc. Natl. Acad. Sci. U.S.A.">
        <title>Niche of harmful alga Aureococcus anophagefferens revealed through ecogenomics.</title>
        <authorList>
            <person name="Gobler C.J."/>
            <person name="Berry D.L."/>
            <person name="Dyhrman S.T."/>
            <person name="Wilhelm S.W."/>
            <person name="Salamov A."/>
            <person name="Lobanov A.V."/>
            <person name="Zhang Y."/>
            <person name="Collier J.L."/>
            <person name="Wurch L.L."/>
            <person name="Kustka A.B."/>
            <person name="Dill B.D."/>
            <person name="Shah M."/>
            <person name="VerBerkmoes N.C."/>
            <person name="Kuo A."/>
            <person name="Terry A."/>
            <person name="Pangilinan J."/>
            <person name="Lindquist E.A."/>
            <person name="Lucas S."/>
            <person name="Paulsen I.T."/>
            <person name="Hattenrath-Lehmann T.K."/>
            <person name="Talmage S.C."/>
            <person name="Walker E.A."/>
            <person name="Koch F."/>
            <person name="Burson A.M."/>
            <person name="Marcoval M.A."/>
            <person name="Tang Y.Z."/>
            <person name="Lecleir G.R."/>
            <person name="Coyne K.J."/>
            <person name="Berg G.M."/>
            <person name="Bertrand E.M."/>
            <person name="Saito M.A."/>
            <person name="Gladyshev V.N."/>
            <person name="Grigoriev I.V."/>
        </authorList>
    </citation>
    <scope>NUCLEOTIDE SEQUENCE [LARGE SCALE GENOMIC DNA]</scope>
    <source>
        <strain evidence="8">CCMP 1984</strain>
    </source>
</reference>
<dbReference type="InParanoid" id="F0YEL7"/>
<dbReference type="eggNOG" id="KOG3731">
    <property type="taxonomic scope" value="Eukaryota"/>
</dbReference>
<dbReference type="GO" id="GO:0030203">
    <property type="term" value="P:glycosaminoglycan metabolic process"/>
    <property type="evidence" value="ECO:0007669"/>
    <property type="project" value="InterPro"/>
</dbReference>
<proteinExistence type="inferred from homology"/>
<feature type="modified residue" description="3-oxoalanine (Cys)" evidence="5">
    <location>
        <position position="31"/>
    </location>
</feature>
<evidence type="ECO:0000259" key="6">
    <source>
        <dbReference type="Pfam" id="PF00884"/>
    </source>
</evidence>
<dbReference type="PANTHER" id="PTHR43108">
    <property type="entry name" value="N-ACETYLGLUCOSAMINE-6-SULFATASE FAMILY MEMBER"/>
    <property type="match status" value="1"/>
</dbReference>
<dbReference type="AlphaFoldDB" id="F0YEL7"/>
<dbReference type="InterPro" id="IPR017850">
    <property type="entry name" value="Alkaline_phosphatase_core_sf"/>
</dbReference>
<dbReference type="SUPFAM" id="SSF53649">
    <property type="entry name" value="Alkaline phosphatase-like"/>
    <property type="match status" value="1"/>
</dbReference>
<dbReference type="PANTHER" id="PTHR43108:SF8">
    <property type="entry name" value="SD21168P"/>
    <property type="match status" value="1"/>
</dbReference>